<keyword evidence="1" id="KW-1133">Transmembrane helix</keyword>
<feature type="transmembrane region" description="Helical" evidence="1">
    <location>
        <begin position="274"/>
        <end position="291"/>
    </location>
</feature>
<name>A0A2M6WXL0_9BACT</name>
<feature type="domain" description="DUF2207" evidence="2">
    <location>
        <begin position="64"/>
        <end position="252"/>
    </location>
</feature>
<accession>A0A2M6WXL0</accession>
<proteinExistence type="predicted"/>
<dbReference type="InterPro" id="IPR018702">
    <property type="entry name" value="DUF2207"/>
</dbReference>
<dbReference type="EMBL" id="PEZV01000006">
    <property type="protein sequence ID" value="PIT97535.1"/>
    <property type="molecule type" value="Genomic_DNA"/>
</dbReference>
<protein>
    <recommendedName>
        <fullName evidence="6">DUF2207 domain-containing protein</fullName>
    </recommendedName>
</protein>
<feature type="transmembrane region" description="Helical" evidence="1">
    <location>
        <begin position="446"/>
        <end position="464"/>
    </location>
</feature>
<evidence type="ECO:0000313" key="4">
    <source>
        <dbReference type="EMBL" id="PIT97535.1"/>
    </source>
</evidence>
<sequence length="591" mass="65754">MRAHRASFISLSGVSGALRHYFKSHYHCYNKLMTIKRIIFALVALFIFSISPKAAHAQNYSYSLSSFDSNITINKDSSVNVEEMIVANFAVPKHGIYRTIPIKYKDSSGQNLDIRFSLKSVTDGSNNALRYSTSKSGNDITIKIGDPNQTVTGTNTYKIKYSVNRVITRFSDHDELYWNVNGNGWDTIIDRISTTVSFTFDSPFENIQKTGFVGTFGSQNENINIAQTGKSIQYTTKNRLSEGEGMTIVFGFPKDYVKAPGIFQKTVWAMQDNIFYFLPLLVAAIMLYLLFKKGRDPKGRQTIAPEFEIPDDLSPSEVATILKERITNNDISAEIIALATKGYLKILEPKKNKFYLEKTSESKKLNALQKSLLGAIFQDADKVEISKIDNLYQIISAQKSALYLKITKNGYFPQNPNLVRITYFGLAGGVAVLGFFIFTLDSNPSVIVGFIFSAIIIAIVGNFMPRKTDKGAETARKIKGLKLYLKTAERYRLKFEEDERIFEKFLPFAMVLGVVEYWAKAFKGIYNKAPDWYDGYYSNNFVPLYFATHLSNSTANALSAKMSPPASRGGSGFGGGGFSGGGFGGGGGGSW</sequence>
<dbReference type="Proteomes" id="UP000228596">
    <property type="component" value="Unassembled WGS sequence"/>
</dbReference>
<keyword evidence="1" id="KW-0472">Membrane</keyword>
<evidence type="ECO:0000259" key="3">
    <source>
        <dbReference type="Pfam" id="PF20990"/>
    </source>
</evidence>
<feature type="domain" description="Predicted membrane protein YciQ-like C-terminal" evidence="3">
    <location>
        <begin position="305"/>
        <end position="522"/>
    </location>
</feature>
<organism evidence="4 5">
    <name type="scientific">Candidatus Berkelbacteria bacterium CG10_big_fil_rev_8_21_14_0_10_41_12</name>
    <dbReference type="NCBI Taxonomy" id="1974513"/>
    <lineage>
        <taxon>Bacteria</taxon>
        <taxon>Candidatus Berkelbacteria</taxon>
    </lineage>
</organism>
<reference evidence="5" key="1">
    <citation type="submission" date="2017-09" db="EMBL/GenBank/DDBJ databases">
        <title>Depth-based differentiation of microbial function through sediment-hosted aquifers and enrichment of novel symbionts in the deep terrestrial subsurface.</title>
        <authorList>
            <person name="Probst A.J."/>
            <person name="Ladd B."/>
            <person name="Jarett J.K."/>
            <person name="Geller-Mcgrath D.E."/>
            <person name="Sieber C.M.K."/>
            <person name="Emerson J.B."/>
            <person name="Anantharaman K."/>
            <person name="Thomas B.C."/>
            <person name="Malmstrom R."/>
            <person name="Stieglmeier M."/>
            <person name="Klingl A."/>
            <person name="Woyke T."/>
            <person name="Ryan C.M."/>
            <person name="Banfield J.F."/>
        </authorList>
    </citation>
    <scope>NUCLEOTIDE SEQUENCE [LARGE SCALE GENOMIC DNA]</scope>
</reference>
<keyword evidence="1" id="KW-0812">Transmembrane</keyword>
<dbReference type="Pfam" id="PF09972">
    <property type="entry name" value="DUF2207"/>
    <property type="match status" value="1"/>
</dbReference>
<dbReference type="InterPro" id="IPR048389">
    <property type="entry name" value="YciQ-like_C"/>
</dbReference>
<feature type="transmembrane region" description="Helical" evidence="1">
    <location>
        <begin position="421"/>
        <end position="440"/>
    </location>
</feature>
<dbReference type="AlphaFoldDB" id="A0A2M6WXL0"/>
<evidence type="ECO:0000256" key="1">
    <source>
        <dbReference type="SAM" id="Phobius"/>
    </source>
</evidence>
<evidence type="ECO:0000259" key="2">
    <source>
        <dbReference type="Pfam" id="PF09972"/>
    </source>
</evidence>
<evidence type="ECO:0000313" key="5">
    <source>
        <dbReference type="Proteomes" id="UP000228596"/>
    </source>
</evidence>
<evidence type="ECO:0008006" key="6">
    <source>
        <dbReference type="Google" id="ProtNLM"/>
    </source>
</evidence>
<dbReference type="Pfam" id="PF20990">
    <property type="entry name" value="DUF2207_C"/>
    <property type="match status" value="1"/>
</dbReference>
<gene>
    <name evidence="4" type="ORF">COT77_01020</name>
</gene>
<comment type="caution">
    <text evidence="4">The sequence shown here is derived from an EMBL/GenBank/DDBJ whole genome shotgun (WGS) entry which is preliminary data.</text>
</comment>